<evidence type="ECO:0000256" key="1">
    <source>
        <dbReference type="SAM" id="MobiDB-lite"/>
    </source>
</evidence>
<reference evidence="3 4" key="1">
    <citation type="submission" date="2023-10" db="EMBL/GenBank/DDBJ databases">
        <title>Microbacterium xanthum sp. nov., isolated from seaweed.</title>
        <authorList>
            <person name="Lee S.D."/>
        </authorList>
    </citation>
    <scope>NUCLEOTIDE SEQUENCE [LARGE SCALE GENOMIC DNA]</scope>
    <source>
        <strain evidence="3 4">KCTC 19124</strain>
    </source>
</reference>
<dbReference type="EMBL" id="JAWJYN010000001">
    <property type="protein sequence ID" value="MDZ8161695.1"/>
    <property type="molecule type" value="Genomic_DNA"/>
</dbReference>
<feature type="compositionally biased region" description="Low complexity" evidence="1">
    <location>
        <begin position="34"/>
        <end position="58"/>
    </location>
</feature>
<proteinExistence type="predicted"/>
<feature type="chain" id="PRO_5046590676" description="DUF3558 domain-containing protein" evidence="2">
    <location>
        <begin position="27"/>
        <end position="211"/>
    </location>
</feature>
<evidence type="ECO:0008006" key="5">
    <source>
        <dbReference type="Google" id="ProtNLM"/>
    </source>
</evidence>
<dbReference type="RefSeq" id="WP_194425178.1">
    <property type="nucleotide sequence ID" value="NZ_BAAAPT010000001.1"/>
</dbReference>
<evidence type="ECO:0000313" key="3">
    <source>
        <dbReference type="EMBL" id="MDZ8161695.1"/>
    </source>
</evidence>
<evidence type="ECO:0000256" key="2">
    <source>
        <dbReference type="SAM" id="SignalP"/>
    </source>
</evidence>
<feature type="signal peptide" evidence="2">
    <location>
        <begin position="1"/>
        <end position="26"/>
    </location>
</feature>
<organism evidence="3 4">
    <name type="scientific">Microbacterium aquimaris</name>
    <dbReference type="NCBI Taxonomy" id="459816"/>
    <lineage>
        <taxon>Bacteria</taxon>
        <taxon>Bacillati</taxon>
        <taxon>Actinomycetota</taxon>
        <taxon>Actinomycetes</taxon>
        <taxon>Micrococcales</taxon>
        <taxon>Microbacteriaceae</taxon>
        <taxon>Microbacterium</taxon>
    </lineage>
</organism>
<keyword evidence="2" id="KW-0732">Signal</keyword>
<gene>
    <name evidence="3" type="ORF">R2Q92_07560</name>
</gene>
<sequence length="211" mass="21788">MTSTRPTRMRRLLTAATIGLAAIALAACQPEPEPAATGAPDGTTPTASGAAPATATPTPTAAFALPASCDEIYSADMRASLQAENPPLNDPGVTMYSSENASILELIGSGAPTLRCTWGGPSDYGLATNVTVIDASQGEDIVAELTAAGFSDEELGDGSVHRIEQRGITLDDEPYTLGETHYVGDGAIVSTRWVNFAPAGYTEDIVATLWD</sequence>
<comment type="caution">
    <text evidence="3">The sequence shown here is derived from an EMBL/GenBank/DDBJ whole genome shotgun (WGS) entry which is preliminary data.</text>
</comment>
<accession>A0ABU5N6H6</accession>
<evidence type="ECO:0000313" key="4">
    <source>
        <dbReference type="Proteomes" id="UP001291912"/>
    </source>
</evidence>
<name>A0ABU5N6H6_9MICO</name>
<protein>
    <recommendedName>
        <fullName evidence="5">DUF3558 domain-containing protein</fullName>
    </recommendedName>
</protein>
<dbReference type="Proteomes" id="UP001291912">
    <property type="component" value="Unassembled WGS sequence"/>
</dbReference>
<feature type="region of interest" description="Disordered" evidence="1">
    <location>
        <begin position="31"/>
        <end position="58"/>
    </location>
</feature>
<dbReference type="PROSITE" id="PS51257">
    <property type="entry name" value="PROKAR_LIPOPROTEIN"/>
    <property type="match status" value="1"/>
</dbReference>
<keyword evidence="4" id="KW-1185">Reference proteome</keyword>